<evidence type="ECO:0000313" key="2">
    <source>
        <dbReference type="EMBL" id="GBP91889.1"/>
    </source>
</evidence>
<dbReference type="EMBL" id="BGZK01002220">
    <property type="protein sequence ID" value="GBP91889.1"/>
    <property type="molecule type" value="Genomic_DNA"/>
</dbReference>
<evidence type="ECO:0000313" key="3">
    <source>
        <dbReference type="Proteomes" id="UP000299102"/>
    </source>
</evidence>
<gene>
    <name evidence="2" type="ORF">EVAR_101013_1</name>
</gene>
<keyword evidence="3" id="KW-1185">Reference proteome</keyword>
<evidence type="ECO:0000256" key="1">
    <source>
        <dbReference type="SAM" id="MobiDB-lite"/>
    </source>
</evidence>
<protein>
    <submittedName>
        <fullName evidence="2">Uncharacterized protein</fullName>
    </submittedName>
</protein>
<sequence length="88" mass="9854">MQILVNETNRTHKLEQQLDLSRMNETIKLCDSMLDNTTPTDTQKTGSLDCTACSQETKQMTGAVRAGTPRARSTSPRNTRQPQTVKML</sequence>
<reference evidence="2 3" key="1">
    <citation type="journal article" date="2019" name="Commun. Biol.">
        <title>The bagworm genome reveals a unique fibroin gene that provides high tensile strength.</title>
        <authorList>
            <person name="Kono N."/>
            <person name="Nakamura H."/>
            <person name="Ohtoshi R."/>
            <person name="Tomita M."/>
            <person name="Numata K."/>
            <person name="Arakawa K."/>
        </authorList>
    </citation>
    <scope>NUCLEOTIDE SEQUENCE [LARGE SCALE GENOMIC DNA]</scope>
</reference>
<accession>A0A4C1ZY14</accession>
<feature type="compositionally biased region" description="Polar residues" evidence="1">
    <location>
        <begin position="71"/>
        <end position="88"/>
    </location>
</feature>
<comment type="caution">
    <text evidence="2">The sequence shown here is derived from an EMBL/GenBank/DDBJ whole genome shotgun (WGS) entry which is preliminary data.</text>
</comment>
<dbReference type="Proteomes" id="UP000299102">
    <property type="component" value="Unassembled WGS sequence"/>
</dbReference>
<name>A0A4C1ZY14_EUMVA</name>
<organism evidence="2 3">
    <name type="scientific">Eumeta variegata</name>
    <name type="common">Bagworm moth</name>
    <name type="synonym">Eumeta japonica</name>
    <dbReference type="NCBI Taxonomy" id="151549"/>
    <lineage>
        <taxon>Eukaryota</taxon>
        <taxon>Metazoa</taxon>
        <taxon>Ecdysozoa</taxon>
        <taxon>Arthropoda</taxon>
        <taxon>Hexapoda</taxon>
        <taxon>Insecta</taxon>
        <taxon>Pterygota</taxon>
        <taxon>Neoptera</taxon>
        <taxon>Endopterygota</taxon>
        <taxon>Lepidoptera</taxon>
        <taxon>Glossata</taxon>
        <taxon>Ditrysia</taxon>
        <taxon>Tineoidea</taxon>
        <taxon>Psychidae</taxon>
        <taxon>Oiketicinae</taxon>
        <taxon>Eumeta</taxon>
    </lineage>
</organism>
<feature type="region of interest" description="Disordered" evidence="1">
    <location>
        <begin position="58"/>
        <end position="88"/>
    </location>
</feature>
<dbReference type="AlphaFoldDB" id="A0A4C1ZY14"/>
<proteinExistence type="predicted"/>